<sequence>MNVVARALEIMALAFVGAVGCAALLAAVLYVIDKTQTADAVRRNYPVIGRFRGVFTELGEFFRQYFFAMDREEMPFNRAQRDWIGRASAGAGNTVAFGSTRNLNVVGTPIFVNAAFPPLDDQSASTEPMMVGPHAREPYMAQSFFNISGMSFGALSRPAVRALSRGAKEAGIWMNTGEGGLSPYHLEGGADIVFQIGTAKYGVRDASGNLSDDRLREIAGHAQVRMFEIKLAQGAKPGKGGILPAEKVTAEIAAIRGIPEGQSSISPNRHIEVDDWGDLLDMVAHVREVTGKPTGIKTVAGSMQPLSELFALIVQRGPDSAPDFITLDGGEGGTGASPLPLMDLVGMSIREALPLVANLRDHFGLKERIRLVASGKLVNPSDVAWALCAGADFVTSARGFMFSLGCIQAMKCNRNTCPTGVTTHDKRLQRGLVVEDKYKKVAHYAKGVIKEVETIAHSVGASEPRRMRRRHVRIMTDQGISVPMNELFSRNAEERRRNNLNPSSELHP</sequence>
<evidence type="ECO:0000313" key="6">
    <source>
        <dbReference type="EMBL" id="MFC3141474.1"/>
    </source>
</evidence>
<comment type="caution">
    <text evidence="6">The sequence shown here is derived from an EMBL/GenBank/DDBJ whole genome shotgun (WGS) entry which is preliminary data.</text>
</comment>
<gene>
    <name evidence="6" type="ORF">ACFOGP_02080</name>
</gene>
<evidence type="ECO:0000256" key="2">
    <source>
        <dbReference type="PIRNR" id="PIRNR006429"/>
    </source>
</evidence>
<proteinExistence type="inferred from homology"/>
<dbReference type="InterPro" id="IPR013785">
    <property type="entry name" value="Aldolase_TIM"/>
</dbReference>
<reference evidence="7" key="1">
    <citation type="journal article" date="2019" name="Int. J. Syst. Evol. Microbiol.">
        <title>The Global Catalogue of Microorganisms (GCM) 10K type strain sequencing project: providing services to taxonomists for standard genome sequencing and annotation.</title>
        <authorList>
            <consortium name="The Broad Institute Genomics Platform"/>
            <consortium name="The Broad Institute Genome Sequencing Center for Infectious Disease"/>
            <person name="Wu L."/>
            <person name="Ma J."/>
        </authorList>
    </citation>
    <scope>NUCLEOTIDE SEQUENCE [LARGE SCALE GENOMIC DNA]</scope>
    <source>
        <strain evidence="7">KCTC 52366</strain>
    </source>
</reference>
<keyword evidence="4" id="KW-1133">Transmembrane helix</keyword>
<comment type="similarity">
    <text evidence="1 2">Belongs to the glutamate synthase family.</text>
</comment>
<evidence type="ECO:0000259" key="5">
    <source>
        <dbReference type="Pfam" id="PF01645"/>
    </source>
</evidence>
<accession>A0ABV7GMM5</accession>
<feature type="region of interest" description="Disordered" evidence="3">
    <location>
        <begin position="485"/>
        <end position="508"/>
    </location>
</feature>
<name>A0ABV7GMM5_9RHOB</name>
<dbReference type="RefSeq" id="WP_275632294.1">
    <property type="nucleotide sequence ID" value="NZ_JARGYD010000002.1"/>
</dbReference>
<evidence type="ECO:0000256" key="1">
    <source>
        <dbReference type="ARBA" id="ARBA00009716"/>
    </source>
</evidence>
<feature type="transmembrane region" description="Helical" evidence="4">
    <location>
        <begin position="12"/>
        <end position="32"/>
    </location>
</feature>
<dbReference type="EMBL" id="JBHRTB010000010">
    <property type="protein sequence ID" value="MFC3141474.1"/>
    <property type="molecule type" value="Genomic_DNA"/>
</dbReference>
<protein>
    <submittedName>
        <fullName evidence="6">FMN-binding glutamate synthase family protein</fullName>
    </submittedName>
</protein>
<dbReference type="PANTHER" id="PTHR43819:SF1">
    <property type="entry name" value="ARCHAEAL-TYPE GLUTAMATE SYNTHASE [NADPH]"/>
    <property type="match status" value="1"/>
</dbReference>
<dbReference type="Gene3D" id="3.20.20.70">
    <property type="entry name" value="Aldolase class I"/>
    <property type="match status" value="1"/>
</dbReference>
<dbReference type="Proteomes" id="UP001595632">
    <property type="component" value="Unassembled WGS sequence"/>
</dbReference>
<dbReference type="PANTHER" id="PTHR43819">
    <property type="entry name" value="ARCHAEAL-TYPE GLUTAMATE SYNTHASE [NADPH]"/>
    <property type="match status" value="1"/>
</dbReference>
<evidence type="ECO:0000313" key="7">
    <source>
        <dbReference type="Proteomes" id="UP001595632"/>
    </source>
</evidence>
<dbReference type="CDD" id="cd02808">
    <property type="entry name" value="GltS_FMN"/>
    <property type="match status" value="1"/>
</dbReference>
<organism evidence="6 7">
    <name type="scientific">Psychromarinibacter halotolerans</name>
    <dbReference type="NCBI Taxonomy" id="1775175"/>
    <lineage>
        <taxon>Bacteria</taxon>
        <taxon>Pseudomonadati</taxon>
        <taxon>Pseudomonadota</taxon>
        <taxon>Alphaproteobacteria</taxon>
        <taxon>Rhodobacterales</taxon>
        <taxon>Paracoccaceae</taxon>
        <taxon>Psychromarinibacter</taxon>
    </lineage>
</organism>
<dbReference type="PROSITE" id="PS51257">
    <property type="entry name" value="PROKAR_LIPOPROTEIN"/>
    <property type="match status" value="1"/>
</dbReference>
<keyword evidence="4" id="KW-0472">Membrane</keyword>
<evidence type="ECO:0000256" key="4">
    <source>
        <dbReference type="SAM" id="Phobius"/>
    </source>
</evidence>
<dbReference type="SUPFAM" id="SSF51395">
    <property type="entry name" value="FMN-linked oxidoreductases"/>
    <property type="match status" value="1"/>
</dbReference>
<dbReference type="Pfam" id="PF01645">
    <property type="entry name" value="Glu_synthase"/>
    <property type="match status" value="1"/>
</dbReference>
<keyword evidence="7" id="KW-1185">Reference proteome</keyword>
<evidence type="ECO:0000256" key="3">
    <source>
        <dbReference type="SAM" id="MobiDB-lite"/>
    </source>
</evidence>
<feature type="domain" description="Glutamate synthase" evidence="5">
    <location>
        <begin position="130"/>
        <end position="460"/>
    </location>
</feature>
<dbReference type="PIRSF" id="PIRSF006429">
    <property type="entry name" value="GOGAT_lg_2"/>
    <property type="match status" value="1"/>
</dbReference>
<dbReference type="InterPro" id="IPR002932">
    <property type="entry name" value="Glu_synthdom"/>
</dbReference>
<dbReference type="InterPro" id="IPR024188">
    <property type="entry name" value="GltB"/>
</dbReference>
<keyword evidence="4" id="KW-0812">Transmembrane</keyword>